<dbReference type="SUPFAM" id="SSF103088">
    <property type="entry name" value="OmpA-like"/>
    <property type="match status" value="1"/>
</dbReference>
<keyword evidence="4" id="KW-1185">Reference proteome</keyword>
<accession>A0A085WW00</accession>
<reference evidence="3 4" key="1">
    <citation type="submission" date="2014-04" db="EMBL/GenBank/DDBJ databases">
        <title>Genome assembly of Hyalangium minutum DSM 14724.</title>
        <authorList>
            <person name="Sharma G."/>
            <person name="Subramanian S."/>
        </authorList>
    </citation>
    <scope>NUCLEOTIDE SEQUENCE [LARGE SCALE GENOMIC DNA]</scope>
    <source>
        <strain evidence="3 4">DSM 14724</strain>
    </source>
</reference>
<dbReference type="InterPro" id="IPR036366">
    <property type="entry name" value="PGBDSf"/>
</dbReference>
<dbReference type="STRING" id="394096.DB31_0124"/>
<dbReference type="InterPro" id="IPR036737">
    <property type="entry name" value="OmpA-like_sf"/>
</dbReference>
<dbReference type="Pfam" id="PF01471">
    <property type="entry name" value="PG_binding_1"/>
    <property type="match status" value="1"/>
</dbReference>
<dbReference type="Gene3D" id="1.10.101.10">
    <property type="entry name" value="PGBD-like superfamily/PGBD"/>
    <property type="match status" value="1"/>
</dbReference>
<dbReference type="AlphaFoldDB" id="A0A085WW00"/>
<comment type="caution">
    <text evidence="3">The sequence shown here is derived from an EMBL/GenBank/DDBJ whole genome shotgun (WGS) entry which is preliminary data.</text>
</comment>
<dbReference type="InterPro" id="IPR036365">
    <property type="entry name" value="PGBD-like_sf"/>
</dbReference>
<dbReference type="Proteomes" id="UP000028725">
    <property type="component" value="Unassembled WGS sequence"/>
</dbReference>
<organism evidence="3 4">
    <name type="scientific">Hyalangium minutum</name>
    <dbReference type="NCBI Taxonomy" id="394096"/>
    <lineage>
        <taxon>Bacteria</taxon>
        <taxon>Pseudomonadati</taxon>
        <taxon>Myxococcota</taxon>
        <taxon>Myxococcia</taxon>
        <taxon>Myxococcales</taxon>
        <taxon>Cystobacterineae</taxon>
        <taxon>Archangiaceae</taxon>
        <taxon>Hyalangium</taxon>
    </lineage>
</organism>
<feature type="region of interest" description="Disordered" evidence="1">
    <location>
        <begin position="444"/>
        <end position="468"/>
    </location>
</feature>
<evidence type="ECO:0000313" key="3">
    <source>
        <dbReference type="EMBL" id="KFE71863.1"/>
    </source>
</evidence>
<evidence type="ECO:0000313" key="4">
    <source>
        <dbReference type="Proteomes" id="UP000028725"/>
    </source>
</evidence>
<sequence length="499" mass="54932">MEGALISDGGTAAKHGEAPIPYVVAPTDKEAYSTLRPRLRPSACWRIDDLRFDFDSSFLLPAGTHEFQLLARQRPPGPDDTGKALLLSVFGHADPSGQDEYNKVLAGRRATSVYGLLTRDVALWEKLYSSPHGGDKWGTRQIQMMLTQLGYLQAAPTGYLDNPTTKAVKAFQQDNGLPGTGFPDGGTRAKLFLAYMDALCVDEQGVPFQYVPEDFLSRGPSAGGKCAYQGCGEFNPVRVFSEQAAAEYQKPARKAERDAANMPNRRVVIYMFDPALNITPEQWPCPTVSEGPAGCKAKFWPDGEARRNPRGAQREHLTGGRTFACAFYDRLARGSPCEGVRETVSLYLMDHHGRRMGANPESDDPVERESGAPYRLTVGSQVREGRASAEGLLIEQNVYAGGACELEWGAYPTSEHVQGKASAPGTEEPRYLYSRVIYLGTEEQETPDTERQLHNLGYTSKDPEENRQHFLADHPEAEGEPFAQAVDRVHREGLEAQEA</sequence>
<dbReference type="InterPro" id="IPR002477">
    <property type="entry name" value="Peptidoglycan-bd-like"/>
</dbReference>
<dbReference type="EMBL" id="JMCB01000001">
    <property type="protein sequence ID" value="KFE71863.1"/>
    <property type="molecule type" value="Genomic_DNA"/>
</dbReference>
<proteinExistence type="predicted"/>
<dbReference type="SUPFAM" id="SSF47090">
    <property type="entry name" value="PGBD-like"/>
    <property type="match status" value="1"/>
</dbReference>
<evidence type="ECO:0000256" key="1">
    <source>
        <dbReference type="SAM" id="MobiDB-lite"/>
    </source>
</evidence>
<feature type="domain" description="Peptidoglycan binding-like" evidence="2">
    <location>
        <begin position="140"/>
        <end position="191"/>
    </location>
</feature>
<dbReference type="Gene3D" id="3.30.1330.60">
    <property type="entry name" value="OmpA-like domain"/>
    <property type="match status" value="1"/>
</dbReference>
<gene>
    <name evidence="3" type="ORF">DB31_0124</name>
</gene>
<evidence type="ECO:0000259" key="2">
    <source>
        <dbReference type="Pfam" id="PF01471"/>
    </source>
</evidence>
<name>A0A085WW00_9BACT</name>
<protein>
    <recommendedName>
        <fullName evidence="2">Peptidoglycan binding-like domain-containing protein</fullName>
    </recommendedName>
</protein>